<keyword evidence="8" id="KW-1185">Reference proteome</keyword>
<proteinExistence type="inferred from homology"/>
<sequence>MNQRAQTYRSGAFDDEPERSVLSDGVVMKSGASSSKRSHENSVVLLQEQRSQSWAEPDDVGPIKPSLAHIWPLLFGLVYLVGASYGVATLVKAGWVDPDYGNMTYAQYKEINVLGEGCVGVEKPIVWHELQRKIKSCKRHEYYDPMFNDCHACPVPAPTDKIFAVFWETQADCQRLVGDLSSRYVTHVMWAFAEPGLDGAIKTKLQFWSDDHVRDCILQLRMRCIKNIIAVGGASFRERFLILKDPANLARFKKTAVELVLRYDFDGIDVDDETGNMVATNGDWLTSHGPTVTSYLKALREGMDAAQRPGEPRYLLSWDEFPYAWDPPNPTNKDYVGCIRYTEGQDGWHRCYNPAISDLVDFVNVMFYNINGGAGVYKAVIDDTLPKKAGAVIPLDKIVVGACCGMGCVTDQPAGQEVFNAGNGSATYKGTMLWSATIDILYENSSAITRMGRAGNYGVKMPFRTPTP</sequence>
<accession>A0A485LA01</accession>
<dbReference type="Pfam" id="PF00704">
    <property type="entry name" value="Glyco_hydro_18"/>
    <property type="match status" value="1"/>
</dbReference>
<comment type="similarity">
    <text evidence="4">Belongs to the glycosyl hydrolase 18 family.</text>
</comment>
<feature type="domain" description="GH18" evidence="5">
    <location>
        <begin position="161"/>
        <end position="468"/>
    </location>
</feature>
<dbReference type="CDD" id="cd00598">
    <property type="entry name" value="GH18_chitinase-like"/>
    <property type="match status" value="1"/>
</dbReference>
<dbReference type="OrthoDB" id="76388at2759"/>
<evidence type="ECO:0000256" key="2">
    <source>
        <dbReference type="ARBA" id="ARBA00023295"/>
    </source>
</evidence>
<dbReference type="PROSITE" id="PS01095">
    <property type="entry name" value="GH18_1"/>
    <property type="match status" value="1"/>
</dbReference>
<evidence type="ECO:0000313" key="6">
    <source>
        <dbReference type="EMBL" id="KAF0690335.1"/>
    </source>
</evidence>
<evidence type="ECO:0000259" key="5">
    <source>
        <dbReference type="PROSITE" id="PS51910"/>
    </source>
</evidence>
<dbReference type="GO" id="GO:0008061">
    <property type="term" value="F:chitin binding"/>
    <property type="evidence" value="ECO:0007669"/>
    <property type="project" value="InterPro"/>
</dbReference>
<evidence type="ECO:0000256" key="1">
    <source>
        <dbReference type="ARBA" id="ARBA00022801"/>
    </source>
</evidence>
<dbReference type="EMBL" id="VJMH01006381">
    <property type="protein sequence ID" value="KAF0690335.1"/>
    <property type="molecule type" value="Genomic_DNA"/>
</dbReference>
<keyword evidence="1 3" id="KW-0378">Hydrolase</keyword>
<keyword evidence="2 3" id="KW-0326">Glycosidase</keyword>
<dbReference type="Gene3D" id="3.20.20.80">
    <property type="entry name" value="Glycosidases"/>
    <property type="match status" value="1"/>
</dbReference>
<evidence type="ECO:0000313" key="8">
    <source>
        <dbReference type="Proteomes" id="UP000332933"/>
    </source>
</evidence>
<dbReference type="InterPro" id="IPR011583">
    <property type="entry name" value="Chitinase_II/V-like_cat"/>
</dbReference>
<dbReference type="InterPro" id="IPR001579">
    <property type="entry name" value="Glyco_hydro_18_chit_AS"/>
</dbReference>
<organism evidence="7 8">
    <name type="scientific">Aphanomyces stellatus</name>
    <dbReference type="NCBI Taxonomy" id="120398"/>
    <lineage>
        <taxon>Eukaryota</taxon>
        <taxon>Sar</taxon>
        <taxon>Stramenopiles</taxon>
        <taxon>Oomycota</taxon>
        <taxon>Saprolegniomycetes</taxon>
        <taxon>Saprolegniales</taxon>
        <taxon>Verrucalvaceae</taxon>
        <taxon>Aphanomyces</taxon>
    </lineage>
</organism>
<dbReference type="Proteomes" id="UP000332933">
    <property type="component" value="Unassembled WGS sequence"/>
</dbReference>
<dbReference type="GO" id="GO:0005975">
    <property type="term" value="P:carbohydrate metabolic process"/>
    <property type="evidence" value="ECO:0007669"/>
    <property type="project" value="InterPro"/>
</dbReference>
<dbReference type="EMBL" id="CAADRA010006402">
    <property type="protein sequence ID" value="VFT95003.1"/>
    <property type="molecule type" value="Genomic_DNA"/>
</dbReference>
<reference evidence="7 8" key="1">
    <citation type="submission" date="2019-03" db="EMBL/GenBank/DDBJ databases">
        <authorList>
            <person name="Gaulin E."/>
            <person name="Dumas B."/>
        </authorList>
    </citation>
    <scope>NUCLEOTIDE SEQUENCE [LARGE SCALE GENOMIC DNA]</scope>
    <source>
        <strain evidence="7">CBS 568.67</strain>
    </source>
</reference>
<dbReference type="InterPro" id="IPR001223">
    <property type="entry name" value="Glyco_hydro18_cat"/>
</dbReference>
<name>A0A485LA01_9STRA</name>
<evidence type="ECO:0000256" key="3">
    <source>
        <dbReference type="RuleBase" id="RU000489"/>
    </source>
</evidence>
<dbReference type="InterPro" id="IPR017853">
    <property type="entry name" value="GH"/>
</dbReference>
<dbReference type="GO" id="GO:0004553">
    <property type="term" value="F:hydrolase activity, hydrolyzing O-glycosyl compounds"/>
    <property type="evidence" value="ECO:0007669"/>
    <property type="project" value="InterPro"/>
</dbReference>
<gene>
    <name evidence="7" type="primary">Aste57867_18266</name>
    <name evidence="6" type="ORF">As57867_018204</name>
    <name evidence="7" type="ORF">ASTE57867_18266</name>
</gene>
<dbReference type="AlphaFoldDB" id="A0A485LA01"/>
<evidence type="ECO:0000256" key="4">
    <source>
        <dbReference type="RuleBase" id="RU004453"/>
    </source>
</evidence>
<protein>
    <submittedName>
        <fullName evidence="7">Aste57867_18266 protein</fullName>
    </submittedName>
</protein>
<evidence type="ECO:0000313" key="7">
    <source>
        <dbReference type="EMBL" id="VFT95003.1"/>
    </source>
</evidence>
<dbReference type="SUPFAM" id="SSF51445">
    <property type="entry name" value="(Trans)glycosidases"/>
    <property type="match status" value="1"/>
</dbReference>
<dbReference type="PROSITE" id="PS51910">
    <property type="entry name" value="GH18_2"/>
    <property type="match status" value="1"/>
</dbReference>
<reference evidence="6" key="2">
    <citation type="submission" date="2019-06" db="EMBL/GenBank/DDBJ databases">
        <title>Genomics analysis of Aphanomyces spp. identifies a new class of oomycete effector associated with host adaptation.</title>
        <authorList>
            <person name="Gaulin E."/>
        </authorList>
    </citation>
    <scope>NUCLEOTIDE SEQUENCE</scope>
    <source>
        <strain evidence="6">CBS 578.67</strain>
    </source>
</reference>
<dbReference type="SMART" id="SM00636">
    <property type="entry name" value="Glyco_18"/>
    <property type="match status" value="1"/>
</dbReference>